<sequence length="246" mass="27995">TEWKIPVILSKPREDLDKKKVKCKVIDVMFHPQTMQLAKQNSRFKGVVEDTALTTVKEQFGIDLTTKSKVYPKMKYKGKAPPIILRQNTQNTSQGYVCEPLEDYVKKILPKVKPKSPEEKNSKTKLSKTKEPKYCVKYRDVLDLKDYSLMGYTDLSAPKEIIIEIQLPEVLKASDIELDILEKKLQLKSCPGANHSYSLNLDLSYAVDKNAGRAKLDKAKKILTVSLPVKERGIPETIGRNEKTDE</sequence>
<evidence type="ECO:0000313" key="7">
    <source>
        <dbReference type="Proteomes" id="UP000887116"/>
    </source>
</evidence>
<comment type="caution">
    <text evidence="6">The sequence shown here is derived from an EMBL/GenBank/DDBJ whole genome shotgun (WGS) entry which is preliminary data.</text>
</comment>
<keyword evidence="7" id="KW-1185">Reference proteome</keyword>
<gene>
    <name evidence="6" type="primary">Nop17l</name>
    <name evidence="6" type="ORF">TNCT_330111</name>
</gene>
<comment type="similarity">
    <text evidence="1">Belongs to the PIH1 family.</text>
</comment>
<dbReference type="Pfam" id="PF08190">
    <property type="entry name" value="PIH1"/>
    <property type="match status" value="1"/>
</dbReference>
<organism evidence="6 7">
    <name type="scientific">Trichonephila clavata</name>
    <name type="common">Joro spider</name>
    <name type="synonym">Nephila clavata</name>
    <dbReference type="NCBI Taxonomy" id="2740835"/>
    <lineage>
        <taxon>Eukaryota</taxon>
        <taxon>Metazoa</taxon>
        <taxon>Ecdysozoa</taxon>
        <taxon>Arthropoda</taxon>
        <taxon>Chelicerata</taxon>
        <taxon>Arachnida</taxon>
        <taxon>Araneae</taxon>
        <taxon>Araneomorphae</taxon>
        <taxon>Entelegynae</taxon>
        <taxon>Araneoidea</taxon>
        <taxon>Nephilidae</taxon>
        <taxon>Trichonephila</taxon>
    </lineage>
</organism>
<proteinExistence type="inferred from homology"/>
<dbReference type="InterPro" id="IPR012981">
    <property type="entry name" value="PIH1_N"/>
</dbReference>
<feature type="domain" description="PIH1D1/2/3 CS-like" evidence="5">
    <location>
        <begin position="130"/>
        <end position="230"/>
    </location>
</feature>
<evidence type="ECO:0000313" key="6">
    <source>
        <dbReference type="EMBL" id="GFQ80262.1"/>
    </source>
</evidence>
<evidence type="ECO:0000256" key="1">
    <source>
        <dbReference type="ARBA" id="ARBA00008511"/>
    </source>
</evidence>
<dbReference type="EMBL" id="BMAO01012272">
    <property type="protein sequence ID" value="GFQ80262.1"/>
    <property type="molecule type" value="Genomic_DNA"/>
</dbReference>
<dbReference type="AlphaFoldDB" id="A0A8X6FI46"/>
<dbReference type="GO" id="GO:0005737">
    <property type="term" value="C:cytoplasm"/>
    <property type="evidence" value="ECO:0007669"/>
    <property type="project" value="TreeGrafter"/>
</dbReference>
<dbReference type="InterPro" id="IPR041442">
    <property type="entry name" value="PIH1D1/2/3_CS-like"/>
</dbReference>
<protein>
    <recommendedName>
        <fullName evidence="2">PIH1 domain-containing protein 1</fullName>
    </recommendedName>
</protein>
<feature type="non-terminal residue" evidence="6">
    <location>
        <position position="1"/>
    </location>
</feature>
<dbReference type="Proteomes" id="UP000887116">
    <property type="component" value="Unassembled WGS sequence"/>
</dbReference>
<evidence type="ECO:0000259" key="5">
    <source>
        <dbReference type="Pfam" id="PF18201"/>
    </source>
</evidence>
<comment type="function">
    <text evidence="3">Involved in the assembly of C/D box small nucleolar ribonucleoprotein (snoRNP) particles. Recruits the SWI/SNF complex to the core promoter of rRNA genes and enhances pre-rRNA transcription. Mediates interaction of TELO2 with the R2TP complex which is necessary for the stability of MTOR and SMG1. Positively regulates the assembly and activity of the mTORC1 complex.</text>
</comment>
<dbReference type="OrthoDB" id="6424215at2759"/>
<dbReference type="InterPro" id="IPR050734">
    <property type="entry name" value="PIH1/Kintoun_subfamily"/>
</dbReference>
<dbReference type="PANTHER" id="PTHR22997">
    <property type="entry name" value="PIH1 DOMAIN-CONTAINING PROTEIN 1"/>
    <property type="match status" value="1"/>
</dbReference>
<reference evidence="6" key="1">
    <citation type="submission" date="2020-07" db="EMBL/GenBank/DDBJ databases">
        <title>Multicomponent nature underlies the extraordinary mechanical properties of spider dragline silk.</title>
        <authorList>
            <person name="Kono N."/>
            <person name="Nakamura H."/>
            <person name="Mori M."/>
            <person name="Yoshida Y."/>
            <person name="Ohtoshi R."/>
            <person name="Malay A.D."/>
            <person name="Moran D.A.P."/>
            <person name="Tomita M."/>
            <person name="Numata K."/>
            <person name="Arakawa K."/>
        </authorList>
    </citation>
    <scope>NUCLEOTIDE SEQUENCE</scope>
</reference>
<evidence type="ECO:0000256" key="2">
    <source>
        <dbReference type="ARBA" id="ARBA00040540"/>
    </source>
</evidence>
<feature type="domain" description="PIH1 N-terminal" evidence="4">
    <location>
        <begin position="2"/>
        <end position="92"/>
    </location>
</feature>
<dbReference type="Pfam" id="PF18201">
    <property type="entry name" value="PIH1_CS"/>
    <property type="match status" value="1"/>
</dbReference>
<evidence type="ECO:0000256" key="3">
    <source>
        <dbReference type="ARBA" id="ARBA00046233"/>
    </source>
</evidence>
<name>A0A8X6FI46_TRICU</name>
<accession>A0A8X6FI46</accession>
<evidence type="ECO:0000259" key="4">
    <source>
        <dbReference type="Pfam" id="PF08190"/>
    </source>
</evidence>
<dbReference type="PANTHER" id="PTHR22997:SF0">
    <property type="entry name" value="PIH1 DOMAIN-CONTAINING PROTEIN 1"/>
    <property type="match status" value="1"/>
</dbReference>